<protein>
    <submittedName>
        <fullName evidence="1">Uncharacterized protein</fullName>
    </submittedName>
</protein>
<dbReference type="EMBL" id="LAZR01044640">
    <property type="protein sequence ID" value="KKL04160.1"/>
    <property type="molecule type" value="Genomic_DNA"/>
</dbReference>
<name>A0A0F9A3W1_9ZZZZ</name>
<feature type="non-terminal residue" evidence="1">
    <location>
        <position position="52"/>
    </location>
</feature>
<accession>A0A0F9A3W1</accession>
<gene>
    <name evidence="1" type="ORF">LCGC14_2618830</name>
</gene>
<proteinExistence type="predicted"/>
<comment type="caution">
    <text evidence="1">The sequence shown here is derived from an EMBL/GenBank/DDBJ whole genome shotgun (WGS) entry which is preliminary data.</text>
</comment>
<organism evidence="1">
    <name type="scientific">marine sediment metagenome</name>
    <dbReference type="NCBI Taxonomy" id="412755"/>
    <lineage>
        <taxon>unclassified sequences</taxon>
        <taxon>metagenomes</taxon>
        <taxon>ecological metagenomes</taxon>
    </lineage>
</organism>
<evidence type="ECO:0000313" key="1">
    <source>
        <dbReference type="EMBL" id="KKL04160.1"/>
    </source>
</evidence>
<dbReference type="AlphaFoldDB" id="A0A0F9A3W1"/>
<sequence>MFKSKNKKFLLLLLICFSANAVNAQSSGNYGETKTKQINEPSKICIIISLKL</sequence>
<reference evidence="1" key="1">
    <citation type="journal article" date="2015" name="Nature">
        <title>Complex archaea that bridge the gap between prokaryotes and eukaryotes.</title>
        <authorList>
            <person name="Spang A."/>
            <person name="Saw J.H."/>
            <person name="Jorgensen S.L."/>
            <person name="Zaremba-Niedzwiedzka K."/>
            <person name="Martijn J."/>
            <person name="Lind A.E."/>
            <person name="van Eijk R."/>
            <person name="Schleper C."/>
            <person name="Guy L."/>
            <person name="Ettema T.J."/>
        </authorList>
    </citation>
    <scope>NUCLEOTIDE SEQUENCE</scope>
</reference>